<accession>A0A1B6G264</accession>
<feature type="region of interest" description="Disordered" evidence="1">
    <location>
        <begin position="1"/>
        <end position="24"/>
    </location>
</feature>
<protein>
    <recommendedName>
        <fullName evidence="3">Peptidase A2 domain-containing protein</fullName>
    </recommendedName>
</protein>
<dbReference type="EMBL" id="GECZ01013376">
    <property type="protein sequence ID" value="JAS56393.1"/>
    <property type="molecule type" value="Transcribed_RNA"/>
</dbReference>
<reference evidence="2" key="1">
    <citation type="submission" date="2015-11" db="EMBL/GenBank/DDBJ databases">
        <title>De novo transcriptome assembly of four potential Pierce s Disease insect vectors from Arizona vineyards.</title>
        <authorList>
            <person name="Tassone E.E."/>
        </authorList>
    </citation>
    <scope>NUCLEOTIDE SEQUENCE</scope>
</reference>
<sequence length="137" mass="14416">GRSTTVTPSLSNSESSDVSQISHTVSAETKNPVVGLSQNKERKGSTMLLGTTLVQIEAPNGNSFVVRGVIDSGSMITCLSENAARLLSLNRWSGGLKDVDGLSSSRIKTKGVSRVNISALNGTKVATNHHVVILDRI</sequence>
<name>A0A1B6G264_9HEMI</name>
<feature type="non-terminal residue" evidence="2">
    <location>
        <position position="137"/>
    </location>
</feature>
<evidence type="ECO:0000313" key="2">
    <source>
        <dbReference type="EMBL" id="JAS56393.1"/>
    </source>
</evidence>
<evidence type="ECO:0000256" key="1">
    <source>
        <dbReference type="SAM" id="MobiDB-lite"/>
    </source>
</evidence>
<proteinExistence type="predicted"/>
<organism evidence="2">
    <name type="scientific">Cuerna arida</name>
    <dbReference type="NCBI Taxonomy" id="1464854"/>
    <lineage>
        <taxon>Eukaryota</taxon>
        <taxon>Metazoa</taxon>
        <taxon>Ecdysozoa</taxon>
        <taxon>Arthropoda</taxon>
        <taxon>Hexapoda</taxon>
        <taxon>Insecta</taxon>
        <taxon>Pterygota</taxon>
        <taxon>Neoptera</taxon>
        <taxon>Paraneoptera</taxon>
        <taxon>Hemiptera</taxon>
        <taxon>Auchenorrhyncha</taxon>
        <taxon>Membracoidea</taxon>
        <taxon>Cicadellidae</taxon>
        <taxon>Cicadellinae</taxon>
        <taxon>Proconiini</taxon>
        <taxon>Cuerna</taxon>
    </lineage>
</organism>
<dbReference type="AlphaFoldDB" id="A0A1B6G264"/>
<evidence type="ECO:0008006" key="3">
    <source>
        <dbReference type="Google" id="ProtNLM"/>
    </source>
</evidence>
<feature type="non-terminal residue" evidence="2">
    <location>
        <position position="1"/>
    </location>
</feature>
<gene>
    <name evidence="2" type="ORF">g.49281</name>
</gene>